<gene>
    <name evidence="3" type="ordered locus">Dshi_0611</name>
</gene>
<dbReference type="InterPro" id="IPR012577">
    <property type="entry name" value="NIPSNAP"/>
</dbReference>
<evidence type="ECO:0000313" key="4">
    <source>
        <dbReference type="Proteomes" id="UP000006833"/>
    </source>
</evidence>
<evidence type="ECO:0000313" key="3">
    <source>
        <dbReference type="EMBL" id="ABV92357.1"/>
    </source>
</evidence>
<dbReference type="PANTHER" id="PTHR21017:SF17">
    <property type="entry name" value="PROTEIN NIPSNAP"/>
    <property type="match status" value="1"/>
</dbReference>
<keyword evidence="4" id="KW-1185">Reference proteome</keyword>
<dbReference type="PANTHER" id="PTHR21017">
    <property type="entry name" value="NIPSNAP-RELATED"/>
    <property type="match status" value="1"/>
</dbReference>
<accession>A8LPN4</accession>
<dbReference type="Pfam" id="PF07978">
    <property type="entry name" value="NIPSNAP"/>
    <property type="match status" value="1"/>
</dbReference>
<dbReference type="SUPFAM" id="SSF54909">
    <property type="entry name" value="Dimeric alpha+beta barrel"/>
    <property type="match status" value="1"/>
</dbReference>
<evidence type="ECO:0000259" key="2">
    <source>
        <dbReference type="Pfam" id="PF07978"/>
    </source>
</evidence>
<reference evidence="4" key="1">
    <citation type="journal article" date="2010" name="ISME J.">
        <title>The complete genome sequence of the algal symbiont Dinoroseobacter shibae: a hitchhiker's guide to life in the sea.</title>
        <authorList>
            <person name="Wagner-Dobler I."/>
            <person name="Ballhausen B."/>
            <person name="Berger M."/>
            <person name="Brinkhoff T."/>
            <person name="Buchholz I."/>
            <person name="Bunk B."/>
            <person name="Cypionka H."/>
            <person name="Daniel R."/>
            <person name="Drepper T."/>
            <person name="Gerdts G."/>
            <person name="Hahnke S."/>
            <person name="Han C."/>
            <person name="Jahn D."/>
            <person name="Kalhoefer D."/>
            <person name="Kiss H."/>
            <person name="Klenk H.P."/>
            <person name="Kyrpides N."/>
            <person name="Liebl W."/>
            <person name="Liesegang H."/>
            <person name="Meincke L."/>
            <person name="Pati A."/>
            <person name="Petersen J."/>
            <person name="Piekarski T."/>
            <person name="Pommerenke C."/>
            <person name="Pradella S."/>
            <person name="Pukall R."/>
            <person name="Rabus R."/>
            <person name="Stackebrandt E."/>
            <person name="Thole S."/>
            <person name="Thompson L."/>
            <person name="Tielen P."/>
            <person name="Tomasch J."/>
            <person name="von Jan M."/>
            <person name="Wanphrut N."/>
            <person name="Wichels A."/>
            <person name="Zech H."/>
            <person name="Simon M."/>
        </authorList>
    </citation>
    <scope>NUCLEOTIDE SEQUENCE [LARGE SCALE GENOMIC DNA]</scope>
    <source>
        <strain evidence="4">DSM 16493 / NCIMB 14021 / DFL 12</strain>
    </source>
</reference>
<dbReference type="OrthoDB" id="4124121at2"/>
<evidence type="ECO:0000256" key="1">
    <source>
        <dbReference type="ARBA" id="ARBA00005291"/>
    </source>
</evidence>
<proteinExistence type="inferred from homology"/>
<comment type="similarity">
    <text evidence="1">Belongs to the NipSnap family.</text>
</comment>
<organism evidence="3 4">
    <name type="scientific">Dinoroseobacter shibae (strain DSM 16493 / NCIMB 14021 / DFL 12)</name>
    <dbReference type="NCBI Taxonomy" id="398580"/>
    <lineage>
        <taxon>Bacteria</taxon>
        <taxon>Pseudomonadati</taxon>
        <taxon>Pseudomonadota</taxon>
        <taxon>Alphaproteobacteria</taxon>
        <taxon>Rhodobacterales</taxon>
        <taxon>Roseobacteraceae</taxon>
        <taxon>Dinoroseobacter</taxon>
    </lineage>
</organism>
<dbReference type="KEGG" id="dsh:Dshi_0611"/>
<name>A8LPN4_DINSH</name>
<feature type="domain" description="NIPSNAP" evidence="2">
    <location>
        <begin position="4"/>
        <end position="102"/>
    </location>
</feature>
<dbReference type="eggNOG" id="ENOG50330K6">
    <property type="taxonomic scope" value="Bacteria"/>
</dbReference>
<sequence>MIVEQRRYTLKTGKVPEYLQQYEKEGFAIQQPILGRLVGYFSTEIGTLHQIVHLWAYRDLADRDARRARLGADQRWLSYLAKVQPLQIAQNNEILKPASFCPDYLSESDA</sequence>
<dbReference type="EMBL" id="CP000830">
    <property type="protein sequence ID" value="ABV92357.1"/>
    <property type="molecule type" value="Genomic_DNA"/>
</dbReference>
<dbReference type="InterPro" id="IPR051557">
    <property type="entry name" value="NipSnap_domain"/>
</dbReference>
<dbReference type="InterPro" id="IPR011008">
    <property type="entry name" value="Dimeric_a/b-barrel"/>
</dbReference>
<dbReference type="HOGENOM" id="CLU_097061_2_1_5"/>
<dbReference type="AlphaFoldDB" id="A8LPN4"/>
<dbReference type="Proteomes" id="UP000006833">
    <property type="component" value="Chromosome"/>
</dbReference>
<protein>
    <submittedName>
        <fullName evidence="3">NIPSNAP family containing protein</fullName>
    </submittedName>
</protein>
<dbReference type="Gene3D" id="3.30.70.100">
    <property type="match status" value="1"/>
</dbReference>